<dbReference type="EMBL" id="FOBF01000010">
    <property type="protein sequence ID" value="SEM15385.1"/>
    <property type="molecule type" value="Genomic_DNA"/>
</dbReference>
<evidence type="ECO:0000313" key="2">
    <source>
        <dbReference type="EMBL" id="SEM15385.1"/>
    </source>
</evidence>
<reference evidence="2 3" key="1">
    <citation type="submission" date="2016-10" db="EMBL/GenBank/DDBJ databases">
        <authorList>
            <person name="de Groot N.N."/>
        </authorList>
    </citation>
    <scope>NUCLEOTIDE SEQUENCE [LARGE SCALE GENOMIC DNA]</scope>
    <source>
        <strain evidence="2 3">DSM 43357</strain>
    </source>
</reference>
<accession>A0A1H7W2U0</accession>
<gene>
    <name evidence="2" type="ORF">SAMN05660976_04316</name>
</gene>
<protein>
    <recommendedName>
        <fullName evidence="4">ABC-2 type transport system permease protein</fullName>
    </recommendedName>
</protein>
<dbReference type="AlphaFoldDB" id="A0A1H7W2U0"/>
<dbReference type="STRING" id="46177.SAMN05660976_04316"/>
<organism evidence="2 3">
    <name type="scientific">Nonomuraea pusilla</name>
    <dbReference type="NCBI Taxonomy" id="46177"/>
    <lineage>
        <taxon>Bacteria</taxon>
        <taxon>Bacillati</taxon>
        <taxon>Actinomycetota</taxon>
        <taxon>Actinomycetes</taxon>
        <taxon>Streptosporangiales</taxon>
        <taxon>Streptosporangiaceae</taxon>
        <taxon>Nonomuraea</taxon>
    </lineage>
</organism>
<evidence type="ECO:0000256" key="1">
    <source>
        <dbReference type="SAM" id="Phobius"/>
    </source>
</evidence>
<feature type="transmembrane region" description="Helical" evidence="1">
    <location>
        <begin position="123"/>
        <end position="144"/>
    </location>
</feature>
<feature type="transmembrane region" description="Helical" evidence="1">
    <location>
        <begin position="197"/>
        <end position="216"/>
    </location>
</feature>
<keyword evidence="1" id="KW-1133">Transmembrane helix</keyword>
<evidence type="ECO:0000313" key="3">
    <source>
        <dbReference type="Proteomes" id="UP000198953"/>
    </source>
</evidence>
<feature type="transmembrane region" description="Helical" evidence="1">
    <location>
        <begin position="44"/>
        <end position="65"/>
    </location>
</feature>
<feature type="transmembrane region" description="Helical" evidence="1">
    <location>
        <begin position="86"/>
        <end position="111"/>
    </location>
</feature>
<proteinExistence type="predicted"/>
<dbReference type="RefSeq" id="WP_091102383.1">
    <property type="nucleotide sequence ID" value="NZ_FOBF01000010.1"/>
</dbReference>
<sequence length="224" mass="23327">MIALATFRVAAYVRSHRVHQALLLMLALLAIVYGSPAPLGEEVAVAADGAALTVPVLAWASRSLLDTEPDGQRAMSAVLVGGRVREIAAGLMAAFAACLVLAGLAACWALLLGASALPAGAALPSVLLLYVLGALTGTVLGALTSRASVASPALSIMALVLAVIVMLLVSASRVYWLTVPLLAWSRAAHDGLLLDRLPWLVLPALLWCAIGILLYARRRLRRAQ</sequence>
<keyword evidence="3" id="KW-1185">Reference proteome</keyword>
<keyword evidence="1" id="KW-0812">Transmembrane</keyword>
<dbReference type="Proteomes" id="UP000198953">
    <property type="component" value="Unassembled WGS sequence"/>
</dbReference>
<name>A0A1H7W2U0_9ACTN</name>
<evidence type="ECO:0008006" key="4">
    <source>
        <dbReference type="Google" id="ProtNLM"/>
    </source>
</evidence>
<feature type="transmembrane region" description="Helical" evidence="1">
    <location>
        <begin position="156"/>
        <end position="177"/>
    </location>
</feature>
<keyword evidence="1" id="KW-0472">Membrane</keyword>